<dbReference type="Bgee" id="FBgn0077622">
    <property type="expression patterns" value="Expressed in male reproductive system and 1 other cell type or tissue"/>
</dbReference>
<protein>
    <recommendedName>
        <fullName evidence="4">DUF4777 domain-containing protein</fullName>
    </recommendedName>
</protein>
<keyword evidence="2" id="KW-1185">Reference proteome</keyword>
<gene>
    <name evidence="3" type="primary">LOC4804160</name>
</gene>
<sequence length="143" mass="15632">MSDEAPISDCAPSTSSLPFNAYHIHLPLYIMDMVRVFQDHPSYVDGIQEATIIEMLKKEPFACGDLEAQVKTALMDLTAKGFVRYIGNGYRTLGPIAKLSNSRSARHFNQTWQRIAALQLPHGGSPEASTSSTGNCPQRGSSC</sequence>
<accession>A0A6I8UU19</accession>
<dbReference type="InParanoid" id="A0A6I8UU19"/>
<dbReference type="AlphaFoldDB" id="A0A6I8UU19"/>
<evidence type="ECO:0000256" key="1">
    <source>
        <dbReference type="SAM" id="MobiDB-lite"/>
    </source>
</evidence>
<name>A0A6I8UU19_DROPS</name>
<reference evidence="2" key="1">
    <citation type="submission" date="2024-06" db="UniProtKB">
        <authorList>
            <consortium name="RefSeq"/>
        </authorList>
    </citation>
    <scope>NUCLEOTIDE SEQUENCE [LARGE SCALE GENOMIC DNA]</scope>
    <source>
        <strain evidence="2">MV2-25</strain>
    </source>
</reference>
<dbReference type="OMA" id="TIRDCEP"/>
<evidence type="ECO:0000313" key="3">
    <source>
        <dbReference type="RefSeq" id="XP_001360765.2"/>
    </source>
</evidence>
<proteinExistence type="predicted"/>
<feature type="compositionally biased region" description="Polar residues" evidence="1">
    <location>
        <begin position="127"/>
        <end position="143"/>
    </location>
</feature>
<dbReference type="RefSeq" id="XP_001360765.2">
    <property type="nucleotide sequence ID" value="XM_001360728.4"/>
</dbReference>
<feature type="region of interest" description="Disordered" evidence="1">
    <location>
        <begin position="122"/>
        <end position="143"/>
    </location>
</feature>
<evidence type="ECO:0008006" key="4">
    <source>
        <dbReference type="Google" id="ProtNLM"/>
    </source>
</evidence>
<dbReference type="KEGG" id="dpo:4804160"/>
<dbReference type="Proteomes" id="UP000001819">
    <property type="component" value="Chromosome 3"/>
</dbReference>
<dbReference type="GeneID" id="4804160"/>
<organism evidence="2 3">
    <name type="scientific">Drosophila pseudoobscura pseudoobscura</name>
    <name type="common">Fruit fly</name>
    <dbReference type="NCBI Taxonomy" id="46245"/>
    <lineage>
        <taxon>Eukaryota</taxon>
        <taxon>Metazoa</taxon>
        <taxon>Ecdysozoa</taxon>
        <taxon>Arthropoda</taxon>
        <taxon>Hexapoda</taxon>
        <taxon>Insecta</taxon>
        <taxon>Pterygota</taxon>
        <taxon>Neoptera</taxon>
        <taxon>Endopterygota</taxon>
        <taxon>Diptera</taxon>
        <taxon>Brachycera</taxon>
        <taxon>Muscomorpha</taxon>
        <taxon>Ephydroidea</taxon>
        <taxon>Drosophilidae</taxon>
        <taxon>Drosophila</taxon>
        <taxon>Sophophora</taxon>
    </lineage>
</organism>
<evidence type="ECO:0000313" key="2">
    <source>
        <dbReference type="Proteomes" id="UP000001819"/>
    </source>
</evidence>
<reference evidence="3" key="2">
    <citation type="submission" date="2025-08" db="UniProtKB">
        <authorList>
            <consortium name="RefSeq"/>
        </authorList>
    </citation>
    <scope>IDENTIFICATION</scope>
    <source>
        <strain evidence="3">MV-25-SWS-2005</strain>
        <tissue evidence="3">Whole body</tissue>
    </source>
</reference>